<dbReference type="Proteomes" id="UP000298663">
    <property type="component" value="Chromosome X"/>
</dbReference>
<evidence type="ECO:0000313" key="13">
    <source>
        <dbReference type="EMBL" id="TMS35597.1"/>
    </source>
</evidence>
<dbReference type="OrthoDB" id="442503at2759"/>
<dbReference type="InterPro" id="IPR006201">
    <property type="entry name" value="Neur_channel"/>
</dbReference>
<dbReference type="Pfam" id="PF02931">
    <property type="entry name" value="Neur_chan_LBD"/>
    <property type="match status" value="1"/>
</dbReference>
<feature type="domain" description="Neurotransmitter-gated ion-channel ligand-binding" evidence="12">
    <location>
        <begin position="328"/>
        <end position="489"/>
    </location>
</feature>
<dbReference type="InterPro" id="IPR018000">
    <property type="entry name" value="Neurotransmitter_ion_chnl_CS"/>
</dbReference>
<proteinExistence type="inferred from homology"/>
<comment type="similarity">
    <text evidence="11">Belongs to the ligand-gated ion channel (TC 1.A.9) family.</text>
</comment>
<evidence type="ECO:0000256" key="9">
    <source>
        <dbReference type="ARBA" id="ARBA00023136"/>
    </source>
</evidence>
<dbReference type="InterPro" id="IPR006202">
    <property type="entry name" value="Neur_chan_lig-bd"/>
</dbReference>
<dbReference type="GO" id="GO:0005230">
    <property type="term" value="F:extracellular ligand-gated monoatomic ion channel activity"/>
    <property type="evidence" value="ECO:0007669"/>
    <property type="project" value="InterPro"/>
</dbReference>
<dbReference type="Gene3D" id="1.20.58.390">
    <property type="entry name" value="Neurotransmitter-gated ion-channel transmembrane domain"/>
    <property type="match status" value="1"/>
</dbReference>
<evidence type="ECO:0000256" key="6">
    <source>
        <dbReference type="ARBA" id="ARBA00022729"/>
    </source>
</evidence>
<evidence type="ECO:0000256" key="7">
    <source>
        <dbReference type="ARBA" id="ARBA00022989"/>
    </source>
</evidence>
<keyword evidence="9" id="KW-0472">Membrane</keyword>
<dbReference type="EMBL" id="CM016762">
    <property type="protein sequence ID" value="TMS35597.1"/>
    <property type="molecule type" value="Genomic_DNA"/>
</dbReference>
<evidence type="ECO:0000256" key="4">
    <source>
        <dbReference type="ARBA" id="ARBA00022475"/>
    </source>
</evidence>
<dbReference type="EMBL" id="AZBU02000001">
    <property type="protein sequence ID" value="TMS35597.1"/>
    <property type="molecule type" value="Genomic_DNA"/>
</dbReference>
<evidence type="ECO:0000259" key="12">
    <source>
        <dbReference type="Pfam" id="PF02931"/>
    </source>
</evidence>
<dbReference type="PANTHER" id="PTHR18945">
    <property type="entry name" value="NEUROTRANSMITTER GATED ION CHANNEL"/>
    <property type="match status" value="1"/>
</dbReference>
<dbReference type="STRING" id="34508.A0A4U8UTW0"/>
<organism evidence="13 14">
    <name type="scientific">Steinernema carpocapsae</name>
    <name type="common">Entomopathogenic nematode</name>
    <dbReference type="NCBI Taxonomy" id="34508"/>
    <lineage>
        <taxon>Eukaryota</taxon>
        <taxon>Metazoa</taxon>
        <taxon>Ecdysozoa</taxon>
        <taxon>Nematoda</taxon>
        <taxon>Chromadorea</taxon>
        <taxon>Rhabditida</taxon>
        <taxon>Tylenchina</taxon>
        <taxon>Panagrolaimomorpha</taxon>
        <taxon>Strongyloidoidea</taxon>
        <taxon>Steinernematidae</taxon>
        <taxon>Steinernema</taxon>
    </lineage>
</organism>
<dbReference type="CDD" id="cd18987">
    <property type="entry name" value="LGIC_ECD_anion"/>
    <property type="match status" value="1"/>
</dbReference>
<sequence>MWVKSIILIVIFLLKAEVSNADPTISTSEEAQKFELNATETCGNWTVDLRDYVEEVPESTLNISCSDITTRKRKCKEHLTLDLPLLCKGLTNPLQVKDVESFLALGLDKEWLCQPFKDKLMPLLTDFEILLAEEKVYNTLPDKQLNKIRRARNVSEDDTRSFALHKNDDDGSISLTLLNNTLIKFADLPDWMFDFFGGVVFGISEICETSVPLEFESQEQNTDSDASNEQPIGIDLSIVDSLDIKQLATKLKNDTDLDNIFQRFVRMRMTGEKPFPSSFALPVLKRSNYDPSHIFGPLRRFLRDKQSTSVWGSTSSRCPTLSCQQWRDYDMDVWLRMTWRDVRLAHGFPRPILINEQTFLKKFWRPDPFFSNAKDSLFHKVTFPNFYLLIFPNGEMFFESRIHLKPSCQLLLCRYPHDNQACSVKLTSIGFTNDLVQFYWFSRKEDAIFMNKNVQFPDLYVFNHQKKTCNGARKSGNFSCLEAKFYLKRNLGSHLAQTYVPTATCVLFSWISVWLPEEFVEGRVFVSLTVFLTLSAENNAAKEVLPKVSYIKVSRFWFFGLRSLYLQRCDRHLVRLHNNVRLQHNASSDHRHLLRAQQPYDSKESGQHKSADKHL</sequence>
<gene>
    <name evidence="13" type="ORF">L596_002965</name>
</gene>
<evidence type="ECO:0000256" key="11">
    <source>
        <dbReference type="RuleBase" id="RU000687"/>
    </source>
</evidence>
<dbReference type="PRINTS" id="PR00253">
    <property type="entry name" value="GABAARECEPTR"/>
</dbReference>
<comment type="subcellular location">
    <subcellularLocation>
        <location evidence="2">Cell membrane</location>
    </subcellularLocation>
    <subcellularLocation>
        <location evidence="1">Membrane</location>
        <topology evidence="1">Multi-pass membrane protein</topology>
    </subcellularLocation>
</comment>
<dbReference type="PROSITE" id="PS00236">
    <property type="entry name" value="NEUROTR_ION_CHANNEL"/>
    <property type="match status" value="1"/>
</dbReference>
<feature type="chain" id="PRO_5022251643" description="Neurotransmitter-gated ion-channel ligand-binding domain-containing protein" evidence="11">
    <location>
        <begin position="22"/>
        <end position="615"/>
    </location>
</feature>
<dbReference type="PRINTS" id="PR00252">
    <property type="entry name" value="NRIONCHANNEL"/>
</dbReference>
<dbReference type="Gene3D" id="2.70.170.10">
    <property type="entry name" value="Neurotransmitter-gated ion-channel ligand-binding domain"/>
    <property type="match status" value="1"/>
</dbReference>
<dbReference type="InterPro" id="IPR036719">
    <property type="entry name" value="Neuro-gated_channel_TM_sf"/>
</dbReference>
<keyword evidence="3 11" id="KW-0813">Transport</keyword>
<reference evidence="13 14" key="2">
    <citation type="journal article" date="2019" name="G3 (Bethesda)">
        <title>Hybrid Assembly of the Genome of the Entomopathogenic Nematode Steinernema carpocapsae Identifies the X-Chromosome.</title>
        <authorList>
            <person name="Serra L."/>
            <person name="Macchietto M."/>
            <person name="Macias-Munoz A."/>
            <person name="McGill C.J."/>
            <person name="Rodriguez I.M."/>
            <person name="Rodriguez B."/>
            <person name="Murad R."/>
            <person name="Mortazavi A."/>
        </authorList>
    </citation>
    <scope>NUCLEOTIDE SEQUENCE [LARGE SCALE GENOMIC DNA]</scope>
    <source>
        <strain evidence="13 14">ALL</strain>
    </source>
</reference>
<evidence type="ECO:0000256" key="10">
    <source>
        <dbReference type="ARBA" id="ARBA00023303"/>
    </source>
</evidence>
<dbReference type="InterPro" id="IPR006028">
    <property type="entry name" value="GABAA/Glycine_rcpt"/>
</dbReference>
<keyword evidence="7" id="KW-1133">Transmembrane helix</keyword>
<evidence type="ECO:0000256" key="2">
    <source>
        <dbReference type="ARBA" id="ARBA00004236"/>
    </source>
</evidence>
<dbReference type="InterPro" id="IPR038050">
    <property type="entry name" value="Neuro_actylchol_rec"/>
</dbReference>
<evidence type="ECO:0000256" key="5">
    <source>
        <dbReference type="ARBA" id="ARBA00022692"/>
    </source>
</evidence>
<reference evidence="13 14" key="1">
    <citation type="journal article" date="2015" name="Genome Biol.">
        <title>Comparative genomics of Steinernema reveals deeply conserved gene regulatory networks.</title>
        <authorList>
            <person name="Dillman A.R."/>
            <person name="Macchietto M."/>
            <person name="Porter C.F."/>
            <person name="Rogers A."/>
            <person name="Williams B."/>
            <person name="Antoshechkin I."/>
            <person name="Lee M.M."/>
            <person name="Goodwin Z."/>
            <person name="Lu X."/>
            <person name="Lewis E.E."/>
            <person name="Goodrich-Blair H."/>
            <person name="Stock S.P."/>
            <person name="Adams B.J."/>
            <person name="Sternberg P.W."/>
            <person name="Mortazavi A."/>
        </authorList>
    </citation>
    <scope>NUCLEOTIDE SEQUENCE [LARGE SCALE GENOMIC DNA]</scope>
    <source>
        <strain evidence="13 14">ALL</strain>
    </source>
</reference>
<keyword evidence="6 11" id="KW-0732">Signal</keyword>
<keyword evidence="5" id="KW-0812">Transmembrane</keyword>
<protein>
    <recommendedName>
        <fullName evidence="12">Neurotransmitter-gated ion-channel ligand-binding domain-containing protein</fullName>
    </recommendedName>
</protein>
<feature type="signal peptide" evidence="11">
    <location>
        <begin position="1"/>
        <end position="21"/>
    </location>
</feature>
<keyword evidence="10 11" id="KW-0407">Ion channel</keyword>
<dbReference type="SUPFAM" id="SSF90112">
    <property type="entry name" value="Neurotransmitter-gated ion-channel transmembrane pore"/>
    <property type="match status" value="1"/>
</dbReference>
<evidence type="ECO:0000313" key="14">
    <source>
        <dbReference type="Proteomes" id="UP000298663"/>
    </source>
</evidence>
<evidence type="ECO:0000256" key="3">
    <source>
        <dbReference type="ARBA" id="ARBA00022448"/>
    </source>
</evidence>
<keyword evidence="14" id="KW-1185">Reference proteome</keyword>
<evidence type="ECO:0000256" key="8">
    <source>
        <dbReference type="ARBA" id="ARBA00023065"/>
    </source>
</evidence>
<dbReference type="GO" id="GO:0005886">
    <property type="term" value="C:plasma membrane"/>
    <property type="evidence" value="ECO:0007669"/>
    <property type="project" value="UniProtKB-SubCell"/>
</dbReference>
<dbReference type="GO" id="GO:0004888">
    <property type="term" value="F:transmembrane signaling receptor activity"/>
    <property type="evidence" value="ECO:0007669"/>
    <property type="project" value="InterPro"/>
</dbReference>
<evidence type="ECO:0000256" key="1">
    <source>
        <dbReference type="ARBA" id="ARBA00004141"/>
    </source>
</evidence>
<keyword evidence="8 11" id="KW-0406">Ion transport</keyword>
<dbReference type="SUPFAM" id="SSF63712">
    <property type="entry name" value="Nicotinic receptor ligand binding domain-like"/>
    <property type="match status" value="1"/>
</dbReference>
<dbReference type="AlphaFoldDB" id="A0A4U8UTW0"/>
<accession>A0A4U8UTW0</accession>
<comment type="caution">
    <text evidence="13">The sequence shown here is derived from an EMBL/GenBank/DDBJ whole genome shotgun (WGS) entry which is preliminary data.</text>
</comment>
<name>A0A4U8UTW0_STECR</name>
<dbReference type="InterPro" id="IPR036734">
    <property type="entry name" value="Neur_chan_lig-bd_sf"/>
</dbReference>
<keyword evidence="4" id="KW-1003">Cell membrane</keyword>